<organism evidence="1">
    <name type="scientific">viral metagenome</name>
    <dbReference type="NCBI Taxonomy" id="1070528"/>
    <lineage>
        <taxon>unclassified sequences</taxon>
        <taxon>metagenomes</taxon>
        <taxon>organismal metagenomes</taxon>
    </lineage>
</organism>
<dbReference type="EMBL" id="MT142036">
    <property type="protein sequence ID" value="QJA73568.1"/>
    <property type="molecule type" value="Genomic_DNA"/>
</dbReference>
<proteinExistence type="predicted"/>
<keyword evidence="1" id="KW-0808">Transferase</keyword>
<gene>
    <name evidence="1" type="ORF">MM415A02320_0011</name>
</gene>
<evidence type="ECO:0000313" key="1">
    <source>
        <dbReference type="EMBL" id="QJA73568.1"/>
    </source>
</evidence>
<dbReference type="AlphaFoldDB" id="A0A6M3JVZ3"/>
<protein>
    <submittedName>
        <fullName evidence="1">Putative glycosyltransferase</fullName>
    </submittedName>
</protein>
<reference evidence="1" key="1">
    <citation type="submission" date="2020-03" db="EMBL/GenBank/DDBJ databases">
        <title>The deep terrestrial virosphere.</title>
        <authorList>
            <person name="Holmfeldt K."/>
            <person name="Nilsson E."/>
            <person name="Simone D."/>
            <person name="Lopez-Fernandez M."/>
            <person name="Wu X."/>
            <person name="de Brujin I."/>
            <person name="Lundin D."/>
            <person name="Andersson A."/>
            <person name="Bertilsson S."/>
            <person name="Dopson M."/>
        </authorList>
    </citation>
    <scope>NUCLEOTIDE SEQUENCE</scope>
    <source>
        <strain evidence="1">MM415A02320</strain>
    </source>
</reference>
<sequence length="277" mass="31897">MKITVLTSTYRFFMRDKQIEALAAQTLKDFEWIIVDDCYEENKGIKFPFNAIHMPPKEIMPYFALSSCFNDGLVRASGKYVFFMNDYVVPNPTCLQRHWEVQEKMGGCMLSGRALAVNGNPAFVDGKSMMLEDYRMAVFDSETIPSKDIGGGLREVDRIGVQNWWSGRNDSAPLEAILECNGFEEAYDGRWGGHDADLANRLMTYGLKYYLDTNSTCAEYDHPRGNKKEVRTEAQQQGLEELIIKPKVKAGIYTANDLWLVFMPRDIREERKQWIKY</sequence>
<dbReference type="SUPFAM" id="SSF53448">
    <property type="entry name" value="Nucleotide-diphospho-sugar transferases"/>
    <property type="match status" value="1"/>
</dbReference>
<accession>A0A6M3JVZ3</accession>
<name>A0A6M3JVZ3_9ZZZZ</name>
<dbReference type="Gene3D" id="3.90.550.10">
    <property type="entry name" value="Spore Coat Polysaccharide Biosynthesis Protein SpsA, Chain A"/>
    <property type="match status" value="1"/>
</dbReference>
<dbReference type="GO" id="GO:0016740">
    <property type="term" value="F:transferase activity"/>
    <property type="evidence" value="ECO:0007669"/>
    <property type="project" value="UniProtKB-KW"/>
</dbReference>
<dbReference type="InterPro" id="IPR029044">
    <property type="entry name" value="Nucleotide-diphossugar_trans"/>
</dbReference>
<dbReference type="CDD" id="cd00761">
    <property type="entry name" value="Glyco_tranf_GTA_type"/>
    <property type="match status" value="1"/>
</dbReference>